<feature type="compositionally biased region" description="Pro residues" evidence="1">
    <location>
        <begin position="211"/>
        <end position="231"/>
    </location>
</feature>
<reference evidence="3 4" key="1">
    <citation type="journal article" date="2015" name="Genome Announc.">
        <title>Draft Genome Sequence of Norvancomycin-Producing Strain Amycolatopsis orientalis CPCC200066.</title>
        <authorList>
            <person name="Lei X."/>
            <person name="Yuan F."/>
            <person name="Shi Y."/>
            <person name="Li X."/>
            <person name="Wang L."/>
            <person name="Hong B."/>
        </authorList>
    </citation>
    <scope>NUCLEOTIDE SEQUENCE [LARGE SCALE GENOMIC DNA]</scope>
    <source>
        <strain evidence="3 4">B-37</strain>
    </source>
</reference>
<feature type="transmembrane region" description="Helical" evidence="2">
    <location>
        <begin position="26"/>
        <end position="48"/>
    </location>
</feature>
<dbReference type="Proteomes" id="UP000093695">
    <property type="component" value="Chromosome"/>
</dbReference>
<evidence type="ECO:0000256" key="2">
    <source>
        <dbReference type="SAM" id="Phobius"/>
    </source>
</evidence>
<name>A0A193CD73_AMYOR</name>
<evidence type="ECO:0000313" key="3">
    <source>
        <dbReference type="EMBL" id="ANN22303.1"/>
    </source>
</evidence>
<protein>
    <submittedName>
        <fullName evidence="3">Uncharacterized protein</fullName>
    </submittedName>
</protein>
<feature type="transmembrane region" description="Helical" evidence="2">
    <location>
        <begin position="156"/>
        <end position="178"/>
    </location>
</feature>
<evidence type="ECO:0000256" key="1">
    <source>
        <dbReference type="SAM" id="MobiDB-lite"/>
    </source>
</evidence>
<feature type="transmembrane region" description="Helical" evidence="2">
    <location>
        <begin position="90"/>
        <end position="111"/>
    </location>
</feature>
<proteinExistence type="predicted"/>
<dbReference type="KEGG" id="aori:SD37_37780"/>
<keyword evidence="2" id="KW-1133">Transmembrane helix</keyword>
<keyword evidence="2" id="KW-0472">Membrane</keyword>
<feature type="transmembrane region" description="Helical" evidence="2">
    <location>
        <begin position="123"/>
        <end position="144"/>
    </location>
</feature>
<keyword evidence="2" id="KW-0812">Transmembrane</keyword>
<dbReference type="AlphaFoldDB" id="A0A193CD73"/>
<organism evidence="3 4">
    <name type="scientific">Amycolatopsis orientalis</name>
    <name type="common">Nocardia orientalis</name>
    <dbReference type="NCBI Taxonomy" id="31958"/>
    <lineage>
        <taxon>Bacteria</taxon>
        <taxon>Bacillati</taxon>
        <taxon>Actinomycetota</taxon>
        <taxon>Actinomycetes</taxon>
        <taxon>Pseudonocardiales</taxon>
        <taxon>Pseudonocardiaceae</taxon>
        <taxon>Amycolatopsis</taxon>
    </lineage>
</organism>
<evidence type="ECO:0000313" key="4">
    <source>
        <dbReference type="Proteomes" id="UP000093695"/>
    </source>
</evidence>
<dbReference type="EMBL" id="CP016174">
    <property type="protein sequence ID" value="ANN22303.1"/>
    <property type="molecule type" value="Genomic_DNA"/>
</dbReference>
<feature type="region of interest" description="Disordered" evidence="1">
    <location>
        <begin position="188"/>
        <end position="237"/>
    </location>
</feature>
<sequence>MVVSISGPTDPAEEQARPGRPEPRRLVAAGLATLALVLTLMGCFFPIFSTEHRLGFEGSDAFMIVVVQGAWDTKVVQPNEPSTTMSASPVGIPLLVAAAIFLAAVIVSARASRLRQPGVLDRWLTTIAAVFLAGAVSTTAMAGFGRPLGEPTKATVTFEAGMWALFAALVAAAGAAVLSHRVAEAEVPPAGDPSLADMPTPKDGISITVLPPEPQPAPPPDYSAFAPPPDPGPKERG</sequence>
<accession>A0A193CD73</accession>
<keyword evidence="4" id="KW-1185">Reference proteome</keyword>
<gene>
    <name evidence="3" type="ORF">SD37_37780</name>
</gene>
<feature type="region of interest" description="Disordered" evidence="1">
    <location>
        <begin position="1"/>
        <end position="22"/>
    </location>
</feature>